<dbReference type="PROSITE" id="PS51585">
    <property type="entry name" value="SAM_MT_TPMT"/>
    <property type="match status" value="1"/>
</dbReference>
<accession>A0A4P9Y997</accession>
<dbReference type="AlphaFoldDB" id="A0A4P9Y997"/>
<keyword evidence="1" id="KW-0597">Phosphoprotein</keyword>
<dbReference type="Proteomes" id="UP000267251">
    <property type="component" value="Unassembled WGS sequence"/>
</dbReference>
<dbReference type="GO" id="GO:0008757">
    <property type="term" value="F:S-adenosylmethionine-dependent methyltransferase activity"/>
    <property type="evidence" value="ECO:0007669"/>
    <property type="project" value="InterPro"/>
</dbReference>
<evidence type="ECO:0000313" key="6">
    <source>
        <dbReference type="Proteomes" id="UP000267251"/>
    </source>
</evidence>
<dbReference type="Gene3D" id="3.40.50.150">
    <property type="entry name" value="Vaccinia Virus protein VP39"/>
    <property type="match status" value="1"/>
</dbReference>
<dbReference type="EMBL" id="KZ987816">
    <property type="protein sequence ID" value="RKP14580.1"/>
    <property type="molecule type" value="Genomic_DNA"/>
</dbReference>
<feature type="non-terminal residue" evidence="5">
    <location>
        <position position="206"/>
    </location>
</feature>
<evidence type="ECO:0000256" key="4">
    <source>
        <dbReference type="ARBA" id="ARBA00022691"/>
    </source>
</evidence>
<proteinExistence type="predicted"/>
<dbReference type="CDD" id="cd02440">
    <property type="entry name" value="AdoMet_MTases"/>
    <property type="match status" value="1"/>
</dbReference>
<keyword evidence="6" id="KW-1185">Reference proteome</keyword>
<dbReference type="InterPro" id="IPR029063">
    <property type="entry name" value="SAM-dependent_MTases_sf"/>
</dbReference>
<protein>
    <submittedName>
        <fullName evidence="5">S-adenosyl-L-methionine-dependent methyltransferase</fullName>
    </submittedName>
</protein>
<keyword evidence="2 5" id="KW-0489">Methyltransferase</keyword>
<dbReference type="PANTHER" id="PTHR32183:SF11">
    <property type="entry name" value="THIOL METHYLTRANSFERASE 2-RELATED"/>
    <property type="match status" value="1"/>
</dbReference>
<keyword evidence="4" id="KW-0949">S-adenosyl-L-methionine</keyword>
<evidence type="ECO:0000313" key="5">
    <source>
        <dbReference type="EMBL" id="RKP14580.1"/>
    </source>
</evidence>
<sequence length="206" mass="23260">WEELWKDGLTPWCNDRPAPSVEAFVRSNKIQLPTGRYLVPGCGIGHEVYMYASLPQCKEAWGVDISATAMEHANRDLASRNLEHHGRDIGLEKVRFKVVDLFSPAPSSLPIEPFDLVHDYTFLCALPPAMRPAWATRITELTRPGGLLIALAFPLDDHIGGPPYSLNMSIYHDLLDPGFELIYEQVPEESLPGREGKERLTVWRRK</sequence>
<evidence type="ECO:0000256" key="3">
    <source>
        <dbReference type="ARBA" id="ARBA00022679"/>
    </source>
</evidence>
<dbReference type="PANTHER" id="PTHR32183">
    <property type="match status" value="1"/>
</dbReference>
<dbReference type="SUPFAM" id="SSF53335">
    <property type="entry name" value="S-adenosyl-L-methionine-dependent methyltransferases"/>
    <property type="match status" value="1"/>
</dbReference>
<dbReference type="InterPro" id="IPR008854">
    <property type="entry name" value="TPMT"/>
</dbReference>
<dbReference type="OrthoDB" id="276151at2759"/>
<dbReference type="GO" id="GO:0032259">
    <property type="term" value="P:methylation"/>
    <property type="evidence" value="ECO:0007669"/>
    <property type="project" value="UniProtKB-KW"/>
</dbReference>
<evidence type="ECO:0000256" key="1">
    <source>
        <dbReference type="ARBA" id="ARBA00022553"/>
    </source>
</evidence>
<evidence type="ECO:0000256" key="2">
    <source>
        <dbReference type="ARBA" id="ARBA00022603"/>
    </source>
</evidence>
<organism evidence="5 6">
    <name type="scientific">Piptocephalis cylindrospora</name>
    <dbReference type="NCBI Taxonomy" id="1907219"/>
    <lineage>
        <taxon>Eukaryota</taxon>
        <taxon>Fungi</taxon>
        <taxon>Fungi incertae sedis</taxon>
        <taxon>Zoopagomycota</taxon>
        <taxon>Zoopagomycotina</taxon>
        <taxon>Zoopagomycetes</taxon>
        <taxon>Zoopagales</taxon>
        <taxon>Piptocephalidaceae</taxon>
        <taxon>Piptocephalis</taxon>
    </lineage>
</organism>
<name>A0A4P9Y997_9FUNG</name>
<gene>
    <name evidence="5" type="ORF">BJ684DRAFT_4135</name>
</gene>
<dbReference type="Pfam" id="PF05724">
    <property type="entry name" value="TPMT"/>
    <property type="match status" value="1"/>
</dbReference>
<keyword evidence="3 5" id="KW-0808">Transferase</keyword>
<feature type="non-terminal residue" evidence="5">
    <location>
        <position position="1"/>
    </location>
</feature>
<reference evidence="6" key="1">
    <citation type="journal article" date="2018" name="Nat. Microbiol.">
        <title>Leveraging single-cell genomics to expand the fungal tree of life.</title>
        <authorList>
            <person name="Ahrendt S.R."/>
            <person name="Quandt C.A."/>
            <person name="Ciobanu D."/>
            <person name="Clum A."/>
            <person name="Salamov A."/>
            <person name="Andreopoulos B."/>
            <person name="Cheng J.F."/>
            <person name="Woyke T."/>
            <person name="Pelin A."/>
            <person name="Henrissat B."/>
            <person name="Reynolds N.K."/>
            <person name="Benny G.L."/>
            <person name="Smith M.E."/>
            <person name="James T.Y."/>
            <person name="Grigoriev I.V."/>
        </authorList>
    </citation>
    <scope>NUCLEOTIDE SEQUENCE [LARGE SCALE GENOMIC DNA]</scope>
</reference>